<dbReference type="AlphaFoldDB" id="A0A285R082"/>
<dbReference type="RefSeq" id="WP_097064005.1">
    <property type="nucleotide sequence ID" value="NZ_OBMI01000002.1"/>
</dbReference>
<accession>A0A285R082</accession>
<keyword evidence="1" id="KW-0472">Membrane</keyword>
<reference evidence="2 3" key="1">
    <citation type="submission" date="2017-07" db="EMBL/GenBank/DDBJ databases">
        <authorList>
            <person name="Sun Z.S."/>
            <person name="Albrecht U."/>
            <person name="Echele G."/>
            <person name="Lee C.C."/>
        </authorList>
    </citation>
    <scope>NUCLEOTIDE SEQUENCE [LARGE SCALE GENOMIC DNA]</scope>
    <source>
        <strain evidence="2 3">CGMCC 1.12672</strain>
    </source>
</reference>
<feature type="transmembrane region" description="Helical" evidence="1">
    <location>
        <begin position="21"/>
        <end position="44"/>
    </location>
</feature>
<keyword evidence="3" id="KW-1185">Reference proteome</keyword>
<sequence length="171" mass="18706">MRAPRPSKFDAPPTERRRIAVASAAIMVGSLVTLVPLVATVPFLPPFGLLMLLAFRLRDPELFPSWGPLPLGLFDDLVSGQPFGSAMALWTLIYIAIDMIDHRLVWRGFWQDWFIAGGAVTFCLLGMRLFAAPLGAPVTTPVLLQAAVGVALYPLAARIAAGIDERRRRAR</sequence>
<dbReference type="Proteomes" id="UP000219494">
    <property type="component" value="Unassembled WGS sequence"/>
</dbReference>
<protein>
    <submittedName>
        <fullName evidence="2">Rod shape-determining protein MreD</fullName>
    </submittedName>
</protein>
<keyword evidence="1" id="KW-0812">Transmembrane</keyword>
<evidence type="ECO:0000313" key="2">
    <source>
        <dbReference type="EMBL" id="SOB87069.1"/>
    </source>
</evidence>
<evidence type="ECO:0000256" key="1">
    <source>
        <dbReference type="SAM" id="Phobius"/>
    </source>
</evidence>
<dbReference type="OrthoDB" id="7426601at2"/>
<feature type="transmembrane region" description="Helical" evidence="1">
    <location>
        <begin position="78"/>
        <end position="97"/>
    </location>
</feature>
<organism evidence="2 3">
    <name type="scientific">Sphingomonas guangdongensis</name>
    <dbReference type="NCBI Taxonomy" id="1141890"/>
    <lineage>
        <taxon>Bacteria</taxon>
        <taxon>Pseudomonadati</taxon>
        <taxon>Pseudomonadota</taxon>
        <taxon>Alphaproteobacteria</taxon>
        <taxon>Sphingomonadales</taxon>
        <taxon>Sphingomonadaceae</taxon>
        <taxon>Sphingomonas</taxon>
    </lineage>
</organism>
<keyword evidence="1" id="KW-1133">Transmembrane helix</keyword>
<feature type="transmembrane region" description="Helical" evidence="1">
    <location>
        <begin position="109"/>
        <end position="130"/>
    </location>
</feature>
<name>A0A285R082_9SPHN</name>
<evidence type="ECO:0000313" key="3">
    <source>
        <dbReference type="Proteomes" id="UP000219494"/>
    </source>
</evidence>
<gene>
    <name evidence="2" type="ORF">SAMN06297144_2190</name>
</gene>
<feature type="transmembrane region" description="Helical" evidence="1">
    <location>
        <begin position="142"/>
        <end position="161"/>
    </location>
</feature>
<dbReference type="EMBL" id="OBMI01000002">
    <property type="protein sequence ID" value="SOB87069.1"/>
    <property type="molecule type" value="Genomic_DNA"/>
</dbReference>
<proteinExistence type="predicted"/>